<dbReference type="GO" id="GO:0009897">
    <property type="term" value="C:external side of plasma membrane"/>
    <property type="evidence" value="ECO:0007669"/>
    <property type="project" value="TreeGrafter"/>
</dbReference>
<feature type="domain" description="Ig-like" evidence="13">
    <location>
        <begin position="157"/>
        <end position="228"/>
    </location>
</feature>
<dbReference type="GO" id="GO:0007166">
    <property type="term" value="P:cell surface receptor signaling pathway"/>
    <property type="evidence" value="ECO:0007669"/>
    <property type="project" value="TreeGrafter"/>
</dbReference>
<dbReference type="SMART" id="SM00409">
    <property type="entry name" value="IG"/>
    <property type="match status" value="13"/>
</dbReference>
<dbReference type="Pfam" id="PF07686">
    <property type="entry name" value="V-set"/>
    <property type="match status" value="10"/>
</dbReference>
<dbReference type="GO" id="GO:0071222">
    <property type="term" value="P:cellular response to lipopolysaccharide"/>
    <property type="evidence" value="ECO:0007669"/>
    <property type="project" value="TreeGrafter"/>
</dbReference>
<evidence type="ECO:0000256" key="9">
    <source>
        <dbReference type="ARBA" id="ARBA00023180"/>
    </source>
</evidence>
<evidence type="ECO:0000256" key="4">
    <source>
        <dbReference type="ARBA" id="ARBA00022729"/>
    </source>
</evidence>
<organism evidence="14 15">
    <name type="scientific">Pygocentrus nattereri</name>
    <name type="common">Red-bellied piranha</name>
    <dbReference type="NCBI Taxonomy" id="42514"/>
    <lineage>
        <taxon>Eukaryota</taxon>
        <taxon>Metazoa</taxon>
        <taxon>Chordata</taxon>
        <taxon>Craniata</taxon>
        <taxon>Vertebrata</taxon>
        <taxon>Euteleostomi</taxon>
        <taxon>Actinopterygii</taxon>
        <taxon>Neopterygii</taxon>
        <taxon>Teleostei</taxon>
        <taxon>Ostariophysi</taxon>
        <taxon>Characiformes</taxon>
        <taxon>Characoidei</taxon>
        <taxon>Pygocentrus</taxon>
    </lineage>
</organism>
<dbReference type="GO" id="GO:0042102">
    <property type="term" value="P:positive regulation of T cell proliferation"/>
    <property type="evidence" value="ECO:0007669"/>
    <property type="project" value="TreeGrafter"/>
</dbReference>
<proteinExistence type="predicted"/>
<dbReference type="GO" id="GO:0006955">
    <property type="term" value="P:immune response"/>
    <property type="evidence" value="ECO:0007669"/>
    <property type="project" value="TreeGrafter"/>
</dbReference>
<keyword evidence="6 11" id="KW-0472">Membrane</keyword>
<dbReference type="SMART" id="SM00406">
    <property type="entry name" value="IGv"/>
    <property type="match status" value="13"/>
</dbReference>
<evidence type="ECO:0000256" key="3">
    <source>
        <dbReference type="ARBA" id="ARBA00022692"/>
    </source>
</evidence>
<reference evidence="14 15" key="1">
    <citation type="submission" date="2020-10" db="EMBL/GenBank/DDBJ databases">
        <title>Pygocentrus nattereri (red-bellied piranha) genome, fPygNat1, primary haplotype.</title>
        <authorList>
            <person name="Myers G."/>
            <person name="Meyer A."/>
            <person name="Karagic N."/>
            <person name="Pippel M."/>
            <person name="Winkler S."/>
            <person name="Tracey A."/>
            <person name="Wood J."/>
            <person name="Formenti G."/>
            <person name="Howe K."/>
            <person name="Fedrigo O."/>
            <person name="Jarvis E.D."/>
        </authorList>
    </citation>
    <scope>NUCLEOTIDE SEQUENCE [LARGE SCALE GENOMIC DNA]</scope>
</reference>
<keyword evidence="5 11" id="KW-1133">Transmembrane helix</keyword>
<comment type="subcellular location">
    <subcellularLocation>
        <location evidence="1">Cell membrane</location>
        <topology evidence="1">Single-pass type I membrane protein</topology>
    </subcellularLocation>
</comment>
<evidence type="ECO:0000259" key="13">
    <source>
        <dbReference type="PROSITE" id="PS50835"/>
    </source>
</evidence>
<reference evidence="14" key="2">
    <citation type="submission" date="2025-05" db="UniProtKB">
        <authorList>
            <consortium name="Ensembl"/>
        </authorList>
    </citation>
    <scope>IDENTIFICATION</scope>
</reference>
<dbReference type="PANTHER" id="PTHR25466:SF14">
    <property type="entry name" value="BUTYROPHILIN SUBFAMILY 2 MEMBER A2-LIKE-RELATED"/>
    <property type="match status" value="1"/>
</dbReference>
<feature type="domain" description="Ig-like" evidence="13">
    <location>
        <begin position="356"/>
        <end position="437"/>
    </location>
</feature>
<evidence type="ECO:0000313" key="14">
    <source>
        <dbReference type="Ensembl" id="ENSPNAP00000031983.2"/>
    </source>
</evidence>
<feature type="domain" description="Ig-like" evidence="13">
    <location>
        <begin position="560"/>
        <end position="641"/>
    </location>
</feature>
<dbReference type="Gene3D" id="2.60.40.10">
    <property type="entry name" value="Immunoglobulins"/>
    <property type="match status" value="13"/>
</dbReference>
<evidence type="ECO:0000256" key="11">
    <source>
        <dbReference type="SAM" id="Phobius"/>
    </source>
</evidence>
<feature type="domain" description="Ig-like" evidence="13">
    <location>
        <begin position="458"/>
        <end position="539"/>
    </location>
</feature>
<dbReference type="SUPFAM" id="SSF48726">
    <property type="entry name" value="Immunoglobulin"/>
    <property type="match status" value="13"/>
</dbReference>
<dbReference type="GO" id="GO:0031295">
    <property type="term" value="P:T cell costimulation"/>
    <property type="evidence" value="ECO:0007669"/>
    <property type="project" value="TreeGrafter"/>
</dbReference>
<evidence type="ECO:0000256" key="12">
    <source>
        <dbReference type="SAM" id="SignalP"/>
    </source>
</evidence>
<dbReference type="InterPro" id="IPR003598">
    <property type="entry name" value="Ig_sub2"/>
</dbReference>
<dbReference type="InterPro" id="IPR003599">
    <property type="entry name" value="Ig_sub"/>
</dbReference>
<sequence length="1432" mass="160963">MNSGVLSVKMWLCVFLLYSVLQESSGCTVERGLGDTITRSAGDSVELPCSCTQQTKEDPQTVQWGFKRKFIQGDYNADHSVFQEDGSQNQRYRGRVQRLNQNKPGTVALIISHLTEEDEGAYLCGNNRKYNRAVILQVSTGCAVLSDSERTFSRSPGESVLLPCPCPPDQHRINPDRVTWTKDQTAVSNDTESYRGRVWMFDQNHSRNFSLLISDLTKEDSGRYTCRADEKDMPFVLLDVTGCTLSENKQTVPVSRSSGESVLLSCTCTDQQGRPVGVQWRTPNQEDLLQRYSARVQTSNQSSTGNFSVLISDLTEEDGGTYSCWINQNQYRNFSLTVKDCKLSETQEKVIHKYPGESVLLPCACSDQRTTPVSVKWERVDSGRTEVSNEMEPYKGRVQMFNKNLPANLSLLISNLTEQDQGTFRCSINNKHSINITLNIRDCTLSETQEKVIHKYPGESVLLPCTCSDQRTTPVSVKWEHVDSGGTEVSNNTANYTGRVQMFNKNVPANLSLLISNLTEQDQGTYRCSINNKQSINIRLNIKDCKLSETQEKDIHKYPGESVLLPCTCSDQRTIPVSVKWEHVDSGGTEVSNKTGNYTGRVQMFNKNLPANLSLLISNLTEQDQGTYRCLINNKQSINITLNIRDCKLSETQEKDIHKYPGEFVLLPCTCSDQHTKPVSVKWERVDSGRTEVSNEMELYKGRVQMFNRNLPANLSLLISNLTEQDQGTFRCSINNKQSINIRLSIRDCKLSETQEKDIHKYPGESVLLPCSCTDQRTTPVSVKWDHVDSGGTEVSNKMAKYTGRVQMFNKNLPANLSLLISNLTEQDQGTYRCSINNKQSINIRLNIRDCKLSETQEKDIHKYPGDSVLLPCACSDQHTKPISVKWERVDSGGTEVSNETPRYTGRVQMFNKNLPANLSLLISNLTEQDQGTYRCSINNKQSINITLNITDCKLSETQEKVIHKYPGESVLLSCSCSDQRTIPVSVKWEHVDSGGTEVSNKTANYTGRVQMFNKNLPANLSLLISNLTEQDQGTYRCSINNKQSINITLNIKDCKLSETQEKDIHKYPGESVLLPCSCSDQRTIPVSVKWEHVDSGGTEVSKKTANYTGRVQMFNKNLPANLSLLISNLTEQDQGTYRCLINNKQSINIRLNIRDCKLSETQEKVIHKYPGESVLLSCSCSDQRTIPVSVKWERVDSGGTEVSNKTANYTGRVQMFNNNLPANLSLLISNLTEQDQGTYRCSINNKQSIDIRLNIKGCTLSETKDKLIIRSPGDSVLLPCSCTDQQTKPRNVKWERLDSGGTEVLTTNNTGRVQMFNKNLPANLSLLISNLTQKDQGTYRCSINNNQSINITLNITEDTGETVKLESWTLIIIVCALLLILLLLLGGAACTYCKHGKGMNKCGCTNTHRKMYHTYAAFTQLMFKFHRKKKE</sequence>
<dbReference type="GeneTree" id="ENSGT00940000168178"/>
<keyword evidence="2" id="KW-1003">Cell membrane</keyword>
<protein>
    <recommendedName>
        <fullName evidence="13">Ig-like domain-containing protein</fullName>
    </recommendedName>
</protein>
<keyword evidence="9" id="KW-0325">Glycoprotein</keyword>
<accession>A0A3B4DY19</accession>
<evidence type="ECO:0000256" key="5">
    <source>
        <dbReference type="ARBA" id="ARBA00022989"/>
    </source>
</evidence>
<evidence type="ECO:0000313" key="15">
    <source>
        <dbReference type="Proteomes" id="UP001501920"/>
    </source>
</evidence>
<dbReference type="GO" id="GO:0042130">
    <property type="term" value="P:negative regulation of T cell proliferation"/>
    <property type="evidence" value="ECO:0007669"/>
    <property type="project" value="TreeGrafter"/>
</dbReference>
<evidence type="ECO:0000256" key="6">
    <source>
        <dbReference type="ARBA" id="ARBA00023136"/>
    </source>
</evidence>
<feature type="signal peptide" evidence="12">
    <location>
        <begin position="1"/>
        <end position="26"/>
    </location>
</feature>
<keyword evidence="7" id="KW-1015">Disulfide bond</keyword>
<keyword evidence="4 12" id="KW-0732">Signal</keyword>
<dbReference type="InterPro" id="IPR051713">
    <property type="entry name" value="T-cell_Activation_Regulation"/>
</dbReference>
<feature type="domain" description="Ig-like" evidence="13">
    <location>
        <begin position="662"/>
        <end position="743"/>
    </location>
</feature>
<dbReference type="InterPro" id="IPR013783">
    <property type="entry name" value="Ig-like_fold"/>
</dbReference>
<dbReference type="Proteomes" id="UP001501920">
    <property type="component" value="Chromosome 9"/>
</dbReference>
<dbReference type="PANTHER" id="PTHR25466">
    <property type="entry name" value="T-LYMPHOCYTE ACTIVATION ANTIGEN"/>
    <property type="match status" value="1"/>
</dbReference>
<feature type="transmembrane region" description="Helical" evidence="11">
    <location>
        <begin position="1369"/>
        <end position="1393"/>
    </location>
</feature>
<dbReference type="InterPro" id="IPR007110">
    <property type="entry name" value="Ig-like_dom"/>
</dbReference>
<keyword evidence="3 11" id="KW-0812">Transmembrane</keyword>
<accession>A0A3B4E8G9</accession>
<keyword evidence="8" id="KW-0675">Receptor</keyword>
<evidence type="ECO:0000256" key="8">
    <source>
        <dbReference type="ARBA" id="ARBA00023170"/>
    </source>
</evidence>
<dbReference type="InterPro" id="IPR013151">
    <property type="entry name" value="Immunoglobulin_dom"/>
</dbReference>
<feature type="domain" description="Ig-like" evidence="13">
    <location>
        <begin position="866"/>
        <end position="947"/>
    </location>
</feature>
<feature type="domain" description="Ig-like" evidence="13">
    <location>
        <begin position="1274"/>
        <end position="1353"/>
    </location>
</feature>
<dbReference type="InterPro" id="IPR013106">
    <property type="entry name" value="Ig_V-set"/>
</dbReference>
<feature type="domain" description="Ig-like" evidence="13">
    <location>
        <begin position="234"/>
        <end position="335"/>
    </location>
</feature>
<feature type="chain" id="PRO_5044589728" description="Ig-like domain-containing protein" evidence="12">
    <location>
        <begin position="27"/>
        <end position="1432"/>
    </location>
</feature>
<evidence type="ECO:0000256" key="7">
    <source>
        <dbReference type="ARBA" id="ARBA00023157"/>
    </source>
</evidence>
<dbReference type="InterPro" id="IPR036179">
    <property type="entry name" value="Ig-like_dom_sf"/>
</dbReference>
<dbReference type="AlphaFoldDB" id="A0A3B4E8G9"/>
<dbReference type="PROSITE" id="PS50835">
    <property type="entry name" value="IG_LIKE"/>
    <property type="match status" value="13"/>
</dbReference>
<evidence type="ECO:0000256" key="2">
    <source>
        <dbReference type="ARBA" id="ARBA00022475"/>
    </source>
</evidence>
<keyword evidence="15" id="KW-1185">Reference proteome</keyword>
<evidence type="ECO:0000256" key="10">
    <source>
        <dbReference type="ARBA" id="ARBA00023319"/>
    </source>
</evidence>
<dbReference type="Ensembl" id="ENSPNAT00000016287.2">
    <property type="protein sequence ID" value="ENSPNAP00000029307.2"/>
    <property type="gene ID" value="ENSPNAG00000015319.2"/>
</dbReference>
<feature type="domain" description="Ig-like" evidence="13">
    <location>
        <begin position="42"/>
        <end position="124"/>
    </location>
</feature>
<dbReference type="Ensembl" id="ENSPNAT00000037157.2">
    <property type="protein sequence ID" value="ENSPNAP00000031983.2"/>
    <property type="gene ID" value="ENSPNAG00000015319.2"/>
</dbReference>
<feature type="domain" description="Ig-like" evidence="13">
    <location>
        <begin position="968"/>
        <end position="1049"/>
    </location>
</feature>
<name>A0A3B4E8G9_PYGNA</name>
<dbReference type="Pfam" id="PF00047">
    <property type="entry name" value="ig"/>
    <property type="match status" value="3"/>
</dbReference>
<feature type="domain" description="Ig-like" evidence="13">
    <location>
        <begin position="1070"/>
        <end position="1151"/>
    </location>
</feature>
<feature type="domain" description="Ig-like" evidence="13">
    <location>
        <begin position="764"/>
        <end position="845"/>
    </location>
</feature>
<dbReference type="SMART" id="SM00408">
    <property type="entry name" value="IGc2"/>
    <property type="match status" value="13"/>
</dbReference>
<evidence type="ECO:0000256" key="1">
    <source>
        <dbReference type="ARBA" id="ARBA00004251"/>
    </source>
</evidence>
<feature type="domain" description="Ig-like" evidence="13">
    <location>
        <begin position="1172"/>
        <end position="1253"/>
    </location>
</feature>
<keyword evidence="10" id="KW-0393">Immunoglobulin domain</keyword>